<feature type="region of interest" description="Disordered" evidence="15">
    <location>
        <begin position="567"/>
        <end position="652"/>
    </location>
</feature>
<keyword evidence="8 14" id="KW-0694">RNA-binding</keyword>
<evidence type="ECO:0000256" key="5">
    <source>
        <dbReference type="ARBA" id="ARBA00022801"/>
    </source>
</evidence>
<evidence type="ECO:0000256" key="13">
    <source>
        <dbReference type="RuleBase" id="RU000492"/>
    </source>
</evidence>
<evidence type="ECO:0000256" key="9">
    <source>
        <dbReference type="ARBA" id="ARBA00024310"/>
    </source>
</evidence>
<dbReference type="InterPro" id="IPR027417">
    <property type="entry name" value="P-loop_NTPase"/>
</dbReference>
<evidence type="ECO:0000256" key="6">
    <source>
        <dbReference type="ARBA" id="ARBA00022806"/>
    </source>
</evidence>
<comment type="function">
    <text evidence="9">ATP-dependent RNA helicase involved in 40S ribosomal subunit biogenesis. Required for the processing and cleavage of 35S pre-rRNA at sites A0, A1, and A2, leading to mature 18S rRNA.</text>
</comment>
<dbReference type="Pfam" id="PF00270">
    <property type="entry name" value="DEAD"/>
    <property type="match status" value="1"/>
</dbReference>
<organism evidence="19 20">
    <name type="scientific">Crepidotus variabilis</name>
    <dbReference type="NCBI Taxonomy" id="179855"/>
    <lineage>
        <taxon>Eukaryota</taxon>
        <taxon>Fungi</taxon>
        <taxon>Dikarya</taxon>
        <taxon>Basidiomycota</taxon>
        <taxon>Agaricomycotina</taxon>
        <taxon>Agaricomycetes</taxon>
        <taxon>Agaricomycetidae</taxon>
        <taxon>Agaricales</taxon>
        <taxon>Agaricineae</taxon>
        <taxon>Crepidotaceae</taxon>
        <taxon>Crepidotus</taxon>
    </lineage>
</organism>
<evidence type="ECO:0000256" key="3">
    <source>
        <dbReference type="ARBA" id="ARBA00022552"/>
    </source>
</evidence>
<evidence type="ECO:0000256" key="4">
    <source>
        <dbReference type="ARBA" id="ARBA00022741"/>
    </source>
</evidence>
<dbReference type="Proteomes" id="UP000807306">
    <property type="component" value="Unassembled WGS sequence"/>
</dbReference>
<evidence type="ECO:0000313" key="19">
    <source>
        <dbReference type="EMBL" id="KAF9535554.1"/>
    </source>
</evidence>
<dbReference type="GO" id="GO:0005730">
    <property type="term" value="C:nucleolus"/>
    <property type="evidence" value="ECO:0007669"/>
    <property type="project" value="UniProtKB-SubCell"/>
</dbReference>
<dbReference type="InterPro" id="IPR014001">
    <property type="entry name" value="Helicase_ATP-bd"/>
</dbReference>
<feature type="domain" description="Helicase ATP-binding" evidence="16">
    <location>
        <begin position="153"/>
        <end position="329"/>
    </location>
</feature>
<evidence type="ECO:0000313" key="20">
    <source>
        <dbReference type="Proteomes" id="UP000807306"/>
    </source>
</evidence>
<name>A0A9P6EVJ6_9AGAR</name>
<feature type="compositionally biased region" description="Polar residues" evidence="15">
    <location>
        <begin position="1"/>
        <end position="15"/>
    </location>
</feature>
<comment type="domain">
    <text evidence="14">The Q motif is unique to and characteristic of the DEAD box family of RNA helicases and controls ATP binding and hydrolysis.</text>
</comment>
<dbReference type="PROSITE" id="PS51195">
    <property type="entry name" value="Q_MOTIF"/>
    <property type="match status" value="1"/>
</dbReference>
<dbReference type="SMART" id="SM01178">
    <property type="entry name" value="DUF4217"/>
    <property type="match status" value="1"/>
</dbReference>
<keyword evidence="3" id="KW-0698">rRNA processing</keyword>
<feature type="domain" description="Helicase C-terminal" evidence="17">
    <location>
        <begin position="343"/>
        <end position="512"/>
    </location>
</feature>
<comment type="function">
    <text evidence="14">RNA helicase.</text>
</comment>
<protein>
    <recommendedName>
        <fullName evidence="14">ATP-dependent RNA helicase</fullName>
        <ecNumber evidence="14">3.6.4.13</ecNumber>
    </recommendedName>
</protein>
<feature type="region of interest" description="Disordered" evidence="15">
    <location>
        <begin position="1"/>
        <end position="127"/>
    </location>
</feature>
<evidence type="ECO:0000256" key="1">
    <source>
        <dbReference type="ARBA" id="ARBA00004604"/>
    </source>
</evidence>
<keyword evidence="6 13" id="KW-0347">Helicase</keyword>
<dbReference type="AlphaFoldDB" id="A0A9P6EVJ6"/>
<feature type="compositionally biased region" description="Basic and acidic residues" evidence="15">
    <location>
        <begin position="640"/>
        <end position="652"/>
    </location>
</feature>
<dbReference type="InterPro" id="IPR025313">
    <property type="entry name" value="SPB4-like_CTE"/>
</dbReference>
<keyword evidence="2" id="KW-0690">Ribosome biogenesis</keyword>
<gene>
    <name evidence="19" type="ORF">CPB83DRAFT_872425</name>
</gene>
<feature type="domain" description="DEAD-box RNA helicase Q" evidence="18">
    <location>
        <begin position="122"/>
        <end position="150"/>
    </location>
</feature>
<feature type="short sequence motif" description="Q motif" evidence="12">
    <location>
        <begin position="122"/>
        <end position="150"/>
    </location>
</feature>
<proteinExistence type="inferred from homology"/>
<dbReference type="InterPro" id="IPR011545">
    <property type="entry name" value="DEAD/DEAH_box_helicase_dom"/>
</dbReference>
<dbReference type="InterPro" id="IPR044773">
    <property type="entry name" value="DDX18/Has1_DEADc"/>
</dbReference>
<dbReference type="EMBL" id="MU157824">
    <property type="protein sequence ID" value="KAF9535554.1"/>
    <property type="molecule type" value="Genomic_DNA"/>
</dbReference>
<accession>A0A9P6EVJ6</accession>
<dbReference type="InterPro" id="IPR000629">
    <property type="entry name" value="RNA-helicase_DEAD-box_CS"/>
</dbReference>
<dbReference type="PROSITE" id="PS51192">
    <property type="entry name" value="HELICASE_ATP_BIND_1"/>
    <property type="match status" value="1"/>
</dbReference>
<evidence type="ECO:0000256" key="2">
    <source>
        <dbReference type="ARBA" id="ARBA00022517"/>
    </source>
</evidence>
<dbReference type="Gene3D" id="3.40.50.300">
    <property type="entry name" value="P-loop containing nucleotide triphosphate hydrolases"/>
    <property type="match status" value="2"/>
</dbReference>
<evidence type="ECO:0000259" key="18">
    <source>
        <dbReference type="PROSITE" id="PS51195"/>
    </source>
</evidence>
<dbReference type="InterPro" id="IPR014014">
    <property type="entry name" value="RNA_helicase_DEAD_Q_motif"/>
</dbReference>
<dbReference type="SMART" id="SM00487">
    <property type="entry name" value="DEXDc"/>
    <property type="match status" value="1"/>
</dbReference>
<dbReference type="Pfam" id="PF13959">
    <property type="entry name" value="CTE_SPB4"/>
    <property type="match status" value="1"/>
</dbReference>
<keyword evidence="7 13" id="KW-0067">ATP-binding</keyword>
<evidence type="ECO:0000256" key="7">
    <source>
        <dbReference type="ARBA" id="ARBA00022840"/>
    </source>
</evidence>
<evidence type="ECO:0000256" key="15">
    <source>
        <dbReference type="SAM" id="MobiDB-lite"/>
    </source>
</evidence>
<evidence type="ECO:0000256" key="10">
    <source>
        <dbReference type="ARBA" id="ARBA00024357"/>
    </source>
</evidence>
<dbReference type="GO" id="GO:0016787">
    <property type="term" value="F:hydrolase activity"/>
    <property type="evidence" value="ECO:0007669"/>
    <property type="project" value="UniProtKB-KW"/>
</dbReference>
<sequence length="677" mass="75857">MSTNEVAAASSSSNPTHGKRHRKHKHKKTKADVDAPAEAEDNIAPAEEISATADSLPTSKEKKQKKKQKPKDPEPDVEEPDVIADTYPSKDQKSMKSKSKDSEPDNSMAVEASASSSNADRIPFSTLELSQPTERALTEMGMTHMTPIQSKSIPILLSGKDVLGAARTGSGKTLAFLIPAIELLHRLKFKPMNGTGIIVISPTRELALQIFGVVRELMKYHSQTFGIVMGGANRRAEEEKLVKGVNLLVATPGRLWDHLRDTKGFVRRNLKALIIDEADRILEIGFEQQMKDIIAMLPKDERQSMLFSATQTTKVTDLARISLRPGPVHVDVDKEESTSTVATLSQGYIVCPSEHRFLLLFTFLKKNLKKKVIVFFSSCNSVKYHSELLNYIDVPVLDLHGKQKQQKRTNTFFEFVNAEAGILLCTDVAARGLDIPRVDYIVQYDPPDDPRDYIHRVGRTARAGKVGKSLLFLLQSELGFLRYLKEAKVPLNEFVFPADRIENVQTQLEHLLEKNYHLYRSATMGYRAYLQSYASYQLKKIFDVNALDLNKIAKAFGFKVPPRVNLMIGPGNGQSARAGEKRRREAEDDEDDEEVYEEMVVDGVDEDDEDGAEQEDLKNKRLRGTGSGQRGDGSVRGPMRGKDGRSKRVEVLGKRAVDKEMFRKSRDMKALGKNWSR</sequence>
<comment type="similarity">
    <text evidence="10">Belongs to the DEAD box helicase family. DDX18/HAS1 subfamily.</text>
</comment>
<reference evidence="19" key="1">
    <citation type="submission" date="2020-11" db="EMBL/GenBank/DDBJ databases">
        <authorList>
            <consortium name="DOE Joint Genome Institute"/>
            <person name="Ahrendt S."/>
            <person name="Riley R."/>
            <person name="Andreopoulos W."/>
            <person name="Labutti K."/>
            <person name="Pangilinan J."/>
            <person name="Ruiz-Duenas F.J."/>
            <person name="Barrasa J.M."/>
            <person name="Sanchez-Garcia M."/>
            <person name="Camarero S."/>
            <person name="Miyauchi S."/>
            <person name="Serrano A."/>
            <person name="Linde D."/>
            <person name="Babiker R."/>
            <person name="Drula E."/>
            <person name="Ayuso-Fernandez I."/>
            <person name="Pacheco R."/>
            <person name="Padilla G."/>
            <person name="Ferreira P."/>
            <person name="Barriuso J."/>
            <person name="Kellner H."/>
            <person name="Castanera R."/>
            <person name="Alfaro M."/>
            <person name="Ramirez L."/>
            <person name="Pisabarro A.G."/>
            <person name="Kuo A."/>
            <person name="Tritt A."/>
            <person name="Lipzen A."/>
            <person name="He G."/>
            <person name="Yan M."/>
            <person name="Ng V."/>
            <person name="Cullen D."/>
            <person name="Martin F."/>
            <person name="Rosso M.-N."/>
            <person name="Henrissat B."/>
            <person name="Hibbett D."/>
            <person name="Martinez A.T."/>
            <person name="Grigoriev I.V."/>
        </authorList>
    </citation>
    <scope>NUCLEOTIDE SEQUENCE</scope>
    <source>
        <strain evidence="19">CBS 506.95</strain>
    </source>
</reference>
<dbReference type="PROSITE" id="PS00039">
    <property type="entry name" value="DEAD_ATP_HELICASE"/>
    <property type="match status" value="1"/>
</dbReference>
<feature type="compositionally biased region" description="Basic and acidic residues" evidence="15">
    <location>
        <begin position="88"/>
        <end position="103"/>
    </location>
</feature>
<dbReference type="InterPro" id="IPR001650">
    <property type="entry name" value="Helicase_C-like"/>
</dbReference>
<evidence type="ECO:0000259" key="17">
    <source>
        <dbReference type="PROSITE" id="PS51194"/>
    </source>
</evidence>
<dbReference type="OrthoDB" id="10259640at2759"/>
<evidence type="ECO:0000256" key="14">
    <source>
        <dbReference type="RuleBase" id="RU365068"/>
    </source>
</evidence>
<feature type="compositionally biased region" description="Basic residues" evidence="15">
    <location>
        <begin position="17"/>
        <end position="29"/>
    </location>
</feature>
<keyword evidence="5 13" id="KW-0378">Hydrolase</keyword>
<dbReference type="GO" id="GO:0003724">
    <property type="term" value="F:RNA helicase activity"/>
    <property type="evidence" value="ECO:0007669"/>
    <property type="project" value="UniProtKB-EC"/>
</dbReference>
<dbReference type="FunFam" id="3.40.50.300:FF:000379">
    <property type="entry name" value="RNA helicase"/>
    <property type="match status" value="1"/>
</dbReference>
<evidence type="ECO:0000259" key="16">
    <source>
        <dbReference type="PROSITE" id="PS51192"/>
    </source>
</evidence>
<dbReference type="CDD" id="cd17942">
    <property type="entry name" value="DEADc_DDX18"/>
    <property type="match status" value="1"/>
</dbReference>
<dbReference type="SMART" id="SM00490">
    <property type="entry name" value="HELICc"/>
    <property type="match status" value="1"/>
</dbReference>
<dbReference type="SUPFAM" id="SSF52540">
    <property type="entry name" value="P-loop containing nucleoside triphosphate hydrolases"/>
    <property type="match status" value="1"/>
</dbReference>
<evidence type="ECO:0000256" key="12">
    <source>
        <dbReference type="PROSITE-ProRule" id="PRU00552"/>
    </source>
</evidence>
<feature type="compositionally biased region" description="Acidic residues" evidence="15">
    <location>
        <begin position="587"/>
        <end position="614"/>
    </location>
</feature>
<dbReference type="PANTHER" id="PTHR24031">
    <property type="entry name" value="RNA HELICASE"/>
    <property type="match status" value="1"/>
</dbReference>
<comment type="caution">
    <text evidence="19">The sequence shown here is derived from an EMBL/GenBank/DDBJ whole genome shotgun (WGS) entry which is preliminary data.</text>
</comment>
<comment type="subcellular location">
    <subcellularLocation>
        <location evidence="1">Nucleus</location>
        <location evidence="1">Nucleolus</location>
    </subcellularLocation>
</comment>
<evidence type="ECO:0000256" key="8">
    <source>
        <dbReference type="ARBA" id="ARBA00022884"/>
    </source>
</evidence>
<dbReference type="GO" id="GO:0005524">
    <property type="term" value="F:ATP binding"/>
    <property type="evidence" value="ECO:0007669"/>
    <property type="project" value="UniProtKB-UniRule"/>
</dbReference>
<dbReference type="GO" id="GO:0003723">
    <property type="term" value="F:RNA binding"/>
    <property type="evidence" value="ECO:0007669"/>
    <property type="project" value="UniProtKB-UniRule"/>
</dbReference>
<dbReference type="Pfam" id="PF00271">
    <property type="entry name" value="Helicase_C"/>
    <property type="match status" value="1"/>
</dbReference>
<dbReference type="PROSITE" id="PS51194">
    <property type="entry name" value="HELICASE_CTER"/>
    <property type="match status" value="1"/>
</dbReference>
<comment type="catalytic activity">
    <reaction evidence="11 14">
        <text>ATP + H2O = ADP + phosphate + H(+)</text>
        <dbReference type="Rhea" id="RHEA:13065"/>
        <dbReference type="ChEBI" id="CHEBI:15377"/>
        <dbReference type="ChEBI" id="CHEBI:15378"/>
        <dbReference type="ChEBI" id="CHEBI:30616"/>
        <dbReference type="ChEBI" id="CHEBI:43474"/>
        <dbReference type="ChEBI" id="CHEBI:456216"/>
        <dbReference type="EC" id="3.6.4.13"/>
    </reaction>
</comment>
<dbReference type="GO" id="GO:0006364">
    <property type="term" value="P:rRNA processing"/>
    <property type="evidence" value="ECO:0007669"/>
    <property type="project" value="UniProtKB-KW"/>
</dbReference>
<keyword evidence="4 13" id="KW-0547">Nucleotide-binding</keyword>
<keyword evidence="20" id="KW-1185">Reference proteome</keyword>
<dbReference type="EC" id="3.6.4.13" evidence="14"/>
<evidence type="ECO:0000256" key="11">
    <source>
        <dbReference type="ARBA" id="ARBA00047984"/>
    </source>
</evidence>
<dbReference type="CDD" id="cd18787">
    <property type="entry name" value="SF2_C_DEAD"/>
    <property type="match status" value="1"/>
</dbReference>